<feature type="region of interest" description="Disordered" evidence="1">
    <location>
        <begin position="424"/>
        <end position="445"/>
    </location>
</feature>
<feature type="compositionally biased region" description="Acidic residues" evidence="1">
    <location>
        <begin position="153"/>
        <end position="177"/>
    </location>
</feature>
<feature type="compositionally biased region" description="Polar residues" evidence="1">
    <location>
        <begin position="112"/>
        <end position="121"/>
    </location>
</feature>
<accession>A0A6L2LB56</accession>
<reference evidence="2" key="1">
    <citation type="journal article" date="2019" name="Sci. Rep.">
        <title>Draft genome of Tanacetum cinerariifolium, the natural source of mosquito coil.</title>
        <authorList>
            <person name="Yamashiro T."/>
            <person name="Shiraishi A."/>
            <person name="Satake H."/>
            <person name="Nakayama K."/>
        </authorList>
    </citation>
    <scope>NUCLEOTIDE SEQUENCE</scope>
</reference>
<dbReference type="EMBL" id="BKCJ010004095">
    <property type="protein sequence ID" value="GEU58991.1"/>
    <property type="molecule type" value="Genomic_DNA"/>
</dbReference>
<feature type="region of interest" description="Disordered" evidence="1">
    <location>
        <begin position="52"/>
        <end position="73"/>
    </location>
</feature>
<proteinExistence type="predicted"/>
<dbReference type="AlphaFoldDB" id="A0A6L2LB56"/>
<evidence type="ECO:0000313" key="2">
    <source>
        <dbReference type="EMBL" id="GEU58991.1"/>
    </source>
</evidence>
<evidence type="ECO:0000256" key="1">
    <source>
        <dbReference type="SAM" id="MobiDB-lite"/>
    </source>
</evidence>
<feature type="compositionally biased region" description="Basic and acidic residues" evidence="1">
    <location>
        <begin position="427"/>
        <end position="444"/>
    </location>
</feature>
<feature type="region of interest" description="Disordered" evidence="1">
    <location>
        <begin position="107"/>
        <end position="222"/>
    </location>
</feature>
<sequence length="498" mass="56188">MATNQAIEYAPQRGDLTVESIVFHNNNVVVVYQNFLMKFYCTAIGYDPNPPADDSKDNQFGSSPTNLSNSNFSKDPSKVTAIELIASMIVFNNRGTSVSRLSFSIKKKKGKSQTVTPTLPKSQGHEASGALFKKRSKPKSKTTPETIITPPFESDDDLKEDSDDDVFEVGDNMEEDIQDPKTKETQYHNSTEHTTKEKHKSPSPNRDRPRSSHANKTNAFDFESSSCSETLKPYDNYMLIIERQLTDYNMSMRAILANLKETRDVVKEDHALNKKVLEATEAYTKNSANLTELLSLAALRYDISSLKQDTSEIKSIMTEIFNAFKGMGENVTHTATKELFSHTEGENVDMDAKADVTEEEKVDEKHEPARATNAIPLSAFRPLIRTNLEIEIMTSPSRVNLTDTTIEYLTSQDGVEIKLIGSLRPQPRTDKGKKTAISDEESPRKLVPTLSKLHQDPDEPVRIPYEIHRKLYHLIDDEIQNHLNKEEEIKKKAKEAKL</sequence>
<feature type="compositionally biased region" description="Polar residues" evidence="1">
    <location>
        <begin position="58"/>
        <end position="73"/>
    </location>
</feature>
<comment type="caution">
    <text evidence="2">The sequence shown here is derived from an EMBL/GenBank/DDBJ whole genome shotgun (WGS) entry which is preliminary data.</text>
</comment>
<gene>
    <name evidence="2" type="ORF">Tci_030969</name>
</gene>
<protein>
    <submittedName>
        <fullName evidence="2">Uncharacterized protein</fullName>
    </submittedName>
</protein>
<organism evidence="2">
    <name type="scientific">Tanacetum cinerariifolium</name>
    <name type="common">Dalmatian daisy</name>
    <name type="synonym">Chrysanthemum cinerariifolium</name>
    <dbReference type="NCBI Taxonomy" id="118510"/>
    <lineage>
        <taxon>Eukaryota</taxon>
        <taxon>Viridiplantae</taxon>
        <taxon>Streptophyta</taxon>
        <taxon>Embryophyta</taxon>
        <taxon>Tracheophyta</taxon>
        <taxon>Spermatophyta</taxon>
        <taxon>Magnoliopsida</taxon>
        <taxon>eudicotyledons</taxon>
        <taxon>Gunneridae</taxon>
        <taxon>Pentapetalae</taxon>
        <taxon>asterids</taxon>
        <taxon>campanulids</taxon>
        <taxon>Asterales</taxon>
        <taxon>Asteraceae</taxon>
        <taxon>Asteroideae</taxon>
        <taxon>Anthemideae</taxon>
        <taxon>Anthemidinae</taxon>
        <taxon>Tanacetum</taxon>
    </lineage>
</organism>
<name>A0A6L2LB56_TANCI</name>
<feature type="compositionally biased region" description="Basic and acidic residues" evidence="1">
    <location>
        <begin position="178"/>
        <end position="195"/>
    </location>
</feature>
<feature type="compositionally biased region" description="Low complexity" evidence="1">
    <location>
        <begin position="141"/>
        <end position="152"/>
    </location>
</feature>